<name>U1N5D6_9EURY</name>
<dbReference type="InterPro" id="IPR036388">
    <property type="entry name" value="WH-like_DNA-bd_sf"/>
</dbReference>
<proteinExistence type="predicted"/>
<evidence type="ECO:0000313" key="4">
    <source>
        <dbReference type="Proteomes" id="UP000030649"/>
    </source>
</evidence>
<evidence type="ECO:0000313" key="3">
    <source>
        <dbReference type="EMBL" id="ERG91820.1"/>
    </source>
</evidence>
<dbReference type="Proteomes" id="UP000030649">
    <property type="component" value="Unassembled WGS sequence"/>
</dbReference>
<feature type="compositionally biased region" description="Basic and acidic residues" evidence="1">
    <location>
        <begin position="384"/>
        <end position="395"/>
    </location>
</feature>
<dbReference type="InterPro" id="IPR041025">
    <property type="entry name" value="HNH_repeat"/>
</dbReference>
<organism evidence="3 4">
    <name type="scientific">Haloquadratum walsbyi J07HQW1</name>
    <dbReference type="NCBI Taxonomy" id="1238424"/>
    <lineage>
        <taxon>Archaea</taxon>
        <taxon>Methanobacteriati</taxon>
        <taxon>Methanobacteriota</taxon>
        <taxon>Stenosarchaea group</taxon>
        <taxon>Halobacteria</taxon>
        <taxon>Halobacteriales</taxon>
        <taxon>Haloferacaceae</taxon>
        <taxon>Haloquadratum</taxon>
    </lineage>
</organism>
<feature type="compositionally biased region" description="Basic and acidic residues" evidence="1">
    <location>
        <begin position="224"/>
        <end position="240"/>
    </location>
</feature>
<evidence type="ECO:0000256" key="1">
    <source>
        <dbReference type="SAM" id="MobiDB-lite"/>
    </source>
</evidence>
<dbReference type="STRING" id="1238424.J07HQW1_01854"/>
<dbReference type="InterPro" id="IPR036390">
    <property type="entry name" value="WH_DNA-bd_sf"/>
</dbReference>
<sequence>MLTILQPLHDRLNRIPKPSELPEDSKYSPHDFYTEFGSWDEALEAAGIDEKQALLDELNRVGGKLGHVSKNSEISAHGKYSYSTYSSYFGSWDEALQQSGFEGRSRTRCESSERTREEMLSTLQSLHERLDRVPKTTDLHDMSGVSQHNYTQTFGSWDKALEAAGIDKEQAILDEIKRVAKKLGHIPTTTDIHKHDAYPASRYSSYFDSWDEALRKSGVKEMFETKSAGDESEDSAKTPDEESQSSIHEDVDSADFADLSGFKRDILYIIGGLKEPKGLEIKKELEKYYDEEINHGRLYPNLDSIEDAGLINKFEIDARSNGYKLTTVGAAHLRARLKWKAPAINGSVTGTDRAEMLEDLETSAQRDNDHKQSQSTTTAESETSPEKKNNDSIEILDKIANEFEEL</sequence>
<dbReference type="Pfam" id="PF03551">
    <property type="entry name" value="PadR"/>
    <property type="match status" value="1"/>
</dbReference>
<dbReference type="HOGENOM" id="CLU_677254_0_0_2"/>
<reference evidence="3 4" key="1">
    <citation type="journal article" date="2013" name="PLoS ONE">
        <title>Assembly-driven community genomics of a hypersaline microbial ecosystem.</title>
        <authorList>
            <person name="Podell S."/>
            <person name="Ugalde J.A."/>
            <person name="Narasingarao P."/>
            <person name="Banfield J.F."/>
            <person name="Heidelberg K.B."/>
            <person name="Allen E.E."/>
        </authorList>
    </citation>
    <scope>NUCLEOTIDE SEQUENCE [LARGE SCALE GENOMIC DNA]</scope>
    <source>
        <strain evidence="4">J07HQW1</strain>
    </source>
</reference>
<dbReference type="SUPFAM" id="SSF46785">
    <property type="entry name" value="Winged helix' DNA-binding domain"/>
    <property type="match status" value="1"/>
</dbReference>
<feature type="region of interest" description="Disordered" evidence="1">
    <location>
        <begin position="358"/>
        <end position="395"/>
    </location>
</feature>
<feature type="domain" description="Transcription regulator PadR N-terminal" evidence="2">
    <location>
        <begin position="266"/>
        <end position="334"/>
    </location>
</feature>
<dbReference type="Pfam" id="PF18780">
    <property type="entry name" value="HNH_repeat"/>
    <property type="match status" value="4"/>
</dbReference>
<gene>
    <name evidence="3" type="ORF">J07HQW1_01854</name>
</gene>
<dbReference type="EMBL" id="KE356560">
    <property type="protein sequence ID" value="ERG91820.1"/>
    <property type="molecule type" value="Genomic_DNA"/>
</dbReference>
<evidence type="ECO:0000259" key="2">
    <source>
        <dbReference type="Pfam" id="PF03551"/>
    </source>
</evidence>
<dbReference type="Gene3D" id="1.10.10.10">
    <property type="entry name" value="Winged helix-like DNA-binding domain superfamily/Winged helix DNA-binding domain"/>
    <property type="match status" value="1"/>
</dbReference>
<dbReference type="AlphaFoldDB" id="U1N5D6"/>
<feature type="region of interest" description="Disordered" evidence="1">
    <location>
        <begin position="224"/>
        <end position="250"/>
    </location>
</feature>
<accession>U1N5D6</accession>
<protein>
    <submittedName>
        <fullName evidence="3">Putative transcriptional regulator</fullName>
    </submittedName>
</protein>
<dbReference type="InterPro" id="IPR005149">
    <property type="entry name" value="Tscrpt_reg_PadR_N"/>
</dbReference>
<feature type="compositionally biased region" description="Low complexity" evidence="1">
    <location>
        <begin position="373"/>
        <end position="382"/>
    </location>
</feature>